<sequence length="169" mass="18490">MKIDLKKLNTSAHASIPFDETIDLTDEKLYGAKPFQSPVHIKGVVSNESGVVRLAGSIETIYSTECARCLKPLEIPLSAEADMMLSDDPEAEEEDDLFVLTSDSVDPADVLVPALILQVQMTYLCKEDCKGLCPHCGADRNVTDCDCDKKQIDPRFAALRALLDSDKGE</sequence>
<dbReference type="InterPro" id="IPR003772">
    <property type="entry name" value="YceD"/>
</dbReference>
<dbReference type="AlphaFoldDB" id="A0AAW4VZG1"/>
<keyword evidence="2" id="KW-1185">Reference proteome</keyword>
<reference evidence="1 2" key="1">
    <citation type="submission" date="2021-10" db="EMBL/GenBank/DDBJ databases">
        <title>Anaerobic single-cell dispensing facilitates the cultivation of human gut bacteria.</title>
        <authorList>
            <person name="Afrizal A."/>
        </authorList>
    </citation>
    <scope>NUCLEOTIDE SEQUENCE [LARGE SCALE GENOMIC DNA]</scope>
    <source>
        <strain evidence="1 2">CLA-AA-H270</strain>
    </source>
</reference>
<proteinExistence type="predicted"/>
<dbReference type="GeneID" id="98660925"/>
<dbReference type="PANTHER" id="PTHR34374:SF1">
    <property type="entry name" value="LARGE RIBOSOMAL RNA SUBUNIT ACCUMULATION PROTEIN YCED HOMOLOG 1, CHLOROPLASTIC"/>
    <property type="match status" value="1"/>
</dbReference>
<accession>A0AAW4VZG1</accession>
<gene>
    <name evidence="1" type="ORF">LKD22_02925</name>
</gene>
<name>A0AAW4VZG1_9FIRM</name>
<protein>
    <submittedName>
        <fullName evidence="1">DUF177 domain-containing protein</fullName>
    </submittedName>
</protein>
<dbReference type="EMBL" id="JAJEPX010000005">
    <property type="protein sequence ID" value="MCC2176091.1"/>
    <property type="molecule type" value="Genomic_DNA"/>
</dbReference>
<dbReference type="Pfam" id="PF02620">
    <property type="entry name" value="YceD"/>
    <property type="match status" value="1"/>
</dbReference>
<evidence type="ECO:0000313" key="1">
    <source>
        <dbReference type="EMBL" id="MCC2176091.1"/>
    </source>
</evidence>
<comment type="caution">
    <text evidence="1">The sequence shown here is derived from an EMBL/GenBank/DDBJ whole genome shotgun (WGS) entry which is preliminary data.</text>
</comment>
<organism evidence="1 2">
    <name type="scientific">Agathobaculum butyriciproducens</name>
    <dbReference type="NCBI Taxonomy" id="1628085"/>
    <lineage>
        <taxon>Bacteria</taxon>
        <taxon>Bacillati</taxon>
        <taxon>Bacillota</taxon>
        <taxon>Clostridia</taxon>
        <taxon>Eubacteriales</taxon>
        <taxon>Butyricicoccaceae</taxon>
        <taxon>Agathobaculum</taxon>
    </lineage>
</organism>
<dbReference type="Proteomes" id="UP001298753">
    <property type="component" value="Unassembled WGS sequence"/>
</dbReference>
<dbReference type="RefSeq" id="WP_110436148.1">
    <property type="nucleotide sequence ID" value="NZ_DBEZDI010000012.1"/>
</dbReference>
<evidence type="ECO:0000313" key="2">
    <source>
        <dbReference type="Proteomes" id="UP001298753"/>
    </source>
</evidence>
<dbReference type="PANTHER" id="PTHR34374">
    <property type="entry name" value="LARGE RIBOSOMAL RNA SUBUNIT ACCUMULATION PROTEIN YCED HOMOLOG 1, CHLOROPLASTIC"/>
    <property type="match status" value="1"/>
</dbReference>